<name>A0A432WPV7_9GAMM</name>
<evidence type="ECO:0000256" key="1">
    <source>
        <dbReference type="ARBA" id="ARBA00002397"/>
    </source>
</evidence>
<dbReference type="RefSeq" id="WP_126776219.1">
    <property type="nucleotide sequence ID" value="NZ_PIPM01000002.1"/>
</dbReference>
<comment type="caution">
    <text evidence="4">The sequence shown here is derived from an EMBL/GenBank/DDBJ whole genome shotgun (WGS) entry which is preliminary data.</text>
</comment>
<evidence type="ECO:0000256" key="2">
    <source>
        <dbReference type="ARBA" id="ARBA00007703"/>
    </source>
</evidence>
<dbReference type="SUPFAM" id="SSF140566">
    <property type="entry name" value="FlgN-like"/>
    <property type="match status" value="1"/>
</dbReference>
<gene>
    <name evidence="4" type="ORF">CWE11_03560</name>
</gene>
<protein>
    <submittedName>
        <fullName evidence="4">Flagellar protein FlgN</fullName>
    </submittedName>
</protein>
<dbReference type="InterPro" id="IPR007809">
    <property type="entry name" value="FlgN-like"/>
</dbReference>
<organism evidence="4 5">
    <name type="scientific">Aliidiomarina sanyensis</name>
    <dbReference type="NCBI Taxonomy" id="1249555"/>
    <lineage>
        <taxon>Bacteria</taxon>
        <taxon>Pseudomonadati</taxon>
        <taxon>Pseudomonadota</taxon>
        <taxon>Gammaproteobacteria</taxon>
        <taxon>Alteromonadales</taxon>
        <taxon>Idiomarinaceae</taxon>
        <taxon>Aliidiomarina</taxon>
    </lineage>
</organism>
<dbReference type="OrthoDB" id="6238586at2"/>
<evidence type="ECO:0000256" key="3">
    <source>
        <dbReference type="ARBA" id="ARBA00022795"/>
    </source>
</evidence>
<reference evidence="4 5" key="1">
    <citation type="journal article" date="2011" name="Front. Microbiol.">
        <title>Genomic signatures of strain selection and enhancement in Bacillus atrophaeus var. globigii, a historical biowarfare simulant.</title>
        <authorList>
            <person name="Gibbons H.S."/>
            <person name="Broomall S.M."/>
            <person name="McNew L.A."/>
            <person name="Daligault H."/>
            <person name="Chapman C."/>
            <person name="Bruce D."/>
            <person name="Karavis M."/>
            <person name="Krepps M."/>
            <person name="McGregor P.A."/>
            <person name="Hong C."/>
            <person name="Park K.H."/>
            <person name="Akmal A."/>
            <person name="Feldman A."/>
            <person name="Lin J.S."/>
            <person name="Chang W.E."/>
            <person name="Higgs B.W."/>
            <person name="Demirev P."/>
            <person name="Lindquist J."/>
            <person name="Liem A."/>
            <person name="Fochler E."/>
            <person name="Read T.D."/>
            <person name="Tapia R."/>
            <person name="Johnson S."/>
            <person name="Bishop-Lilly K.A."/>
            <person name="Detter C."/>
            <person name="Han C."/>
            <person name="Sozhamannan S."/>
            <person name="Rosenzweig C.N."/>
            <person name="Skowronski E.W."/>
        </authorList>
    </citation>
    <scope>NUCLEOTIDE SEQUENCE [LARGE SCALE GENOMIC DNA]</scope>
    <source>
        <strain evidence="4 5">GYP-17</strain>
    </source>
</reference>
<comment type="similarity">
    <text evidence="2">Belongs to the FlgN family.</text>
</comment>
<keyword evidence="4" id="KW-0969">Cilium</keyword>
<keyword evidence="4" id="KW-0282">Flagellum</keyword>
<dbReference type="Gene3D" id="1.20.58.300">
    <property type="entry name" value="FlgN-like"/>
    <property type="match status" value="1"/>
</dbReference>
<sequence length="149" mass="16519">MSLQTLLGQQQNRLESLITLLQREQSLLSEGSVDGAELRHVADQKHALFSELESSEAARRSVQQRLGYPLTPEGALQAATDAHCAEQWDTTLAMTEQVAQLNALNGELIQHRLQHNQHMLNLLRDAAGSSLYGPDGQANKQRQRVNSRA</sequence>
<keyword evidence="3" id="KW-1005">Bacterial flagellum biogenesis</keyword>
<comment type="function">
    <text evidence="1">Required for the efficient initiation of filament assembly.</text>
</comment>
<dbReference type="Proteomes" id="UP000288405">
    <property type="component" value="Unassembled WGS sequence"/>
</dbReference>
<dbReference type="Pfam" id="PF05130">
    <property type="entry name" value="FlgN"/>
    <property type="match status" value="1"/>
</dbReference>
<keyword evidence="4" id="KW-0966">Cell projection</keyword>
<evidence type="ECO:0000313" key="4">
    <source>
        <dbReference type="EMBL" id="RUO35840.1"/>
    </source>
</evidence>
<proteinExistence type="inferred from homology"/>
<keyword evidence="5" id="KW-1185">Reference proteome</keyword>
<evidence type="ECO:0000313" key="5">
    <source>
        <dbReference type="Proteomes" id="UP000288405"/>
    </source>
</evidence>
<dbReference type="AlphaFoldDB" id="A0A432WPV7"/>
<dbReference type="EMBL" id="PIPM01000002">
    <property type="protein sequence ID" value="RUO35840.1"/>
    <property type="molecule type" value="Genomic_DNA"/>
</dbReference>
<dbReference type="GO" id="GO:0044780">
    <property type="term" value="P:bacterial-type flagellum assembly"/>
    <property type="evidence" value="ECO:0007669"/>
    <property type="project" value="InterPro"/>
</dbReference>
<dbReference type="InterPro" id="IPR036679">
    <property type="entry name" value="FlgN-like_sf"/>
</dbReference>
<accession>A0A432WPV7</accession>